<reference evidence="1" key="1">
    <citation type="journal article" date="2015" name="Nature">
        <title>Complex archaea that bridge the gap between prokaryotes and eukaryotes.</title>
        <authorList>
            <person name="Spang A."/>
            <person name="Saw J.H."/>
            <person name="Jorgensen S.L."/>
            <person name="Zaremba-Niedzwiedzka K."/>
            <person name="Martijn J."/>
            <person name="Lind A.E."/>
            <person name="van Eijk R."/>
            <person name="Schleper C."/>
            <person name="Guy L."/>
            <person name="Ettema T.J."/>
        </authorList>
    </citation>
    <scope>NUCLEOTIDE SEQUENCE</scope>
</reference>
<comment type="caution">
    <text evidence="1">The sequence shown here is derived from an EMBL/GenBank/DDBJ whole genome shotgun (WGS) entry which is preliminary data.</text>
</comment>
<dbReference type="EMBL" id="LAZR01043220">
    <property type="protein sequence ID" value="KKL07607.1"/>
    <property type="molecule type" value="Genomic_DNA"/>
</dbReference>
<accession>A0A0F9B1F0</accession>
<dbReference type="AlphaFoldDB" id="A0A0F9B1F0"/>
<feature type="non-terminal residue" evidence="1">
    <location>
        <position position="50"/>
    </location>
</feature>
<proteinExistence type="predicted"/>
<name>A0A0F9B1F0_9ZZZZ</name>
<evidence type="ECO:0000313" key="1">
    <source>
        <dbReference type="EMBL" id="KKL07607.1"/>
    </source>
</evidence>
<protein>
    <submittedName>
        <fullName evidence="1">Uncharacterized protein</fullName>
    </submittedName>
</protein>
<organism evidence="1">
    <name type="scientific">marine sediment metagenome</name>
    <dbReference type="NCBI Taxonomy" id="412755"/>
    <lineage>
        <taxon>unclassified sequences</taxon>
        <taxon>metagenomes</taxon>
        <taxon>ecological metagenomes</taxon>
    </lineage>
</organism>
<gene>
    <name evidence="1" type="ORF">LCGC14_2584320</name>
</gene>
<sequence>MNRPITKVPCGFLRTSHLQLLCLAVTLMLPAAAQSESGLIECHPASLRAE</sequence>